<organism evidence="3 4">
    <name type="scientific">Paenibacillus phoenicis</name>
    <dbReference type="NCBI Taxonomy" id="554117"/>
    <lineage>
        <taxon>Bacteria</taxon>
        <taxon>Bacillati</taxon>
        <taxon>Bacillota</taxon>
        <taxon>Bacilli</taxon>
        <taxon>Bacillales</taxon>
        <taxon>Paenibacillaceae</taxon>
        <taxon>Paenibacillus</taxon>
    </lineage>
</organism>
<feature type="compositionally biased region" description="Low complexity" evidence="1">
    <location>
        <begin position="49"/>
        <end position="72"/>
    </location>
</feature>
<evidence type="ECO:0000313" key="3">
    <source>
        <dbReference type="EMBL" id="MEA3572390.1"/>
    </source>
</evidence>
<dbReference type="EMBL" id="JAYERP010000001">
    <property type="protein sequence ID" value="MEA3572390.1"/>
    <property type="molecule type" value="Genomic_DNA"/>
</dbReference>
<proteinExistence type="predicted"/>
<dbReference type="PROSITE" id="PS51257">
    <property type="entry name" value="PROKAR_LIPOPROTEIN"/>
    <property type="match status" value="1"/>
</dbReference>
<reference evidence="3 4" key="1">
    <citation type="submission" date="2023-12" db="EMBL/GenBank/DDBJ databases">
        <title>Whole genome sequencing of Paenibacillus phoenicis isolated from the Phoenix Mars Lander spacecraft assembly facility.</title>
        <authorList>
            <person name="Garcia A."/>
            <person name="Venkateswaran K."/>
        </authorList>
    </citation>
    <scope>NUCLEOTIDE SEQUENCE [LARGE SCALE GENOMIC DNA]</scope>
    <source>
        <strain evidence="3 4">3PO2SA</strain>
    </source>
</reference>
<feature type="chain" id="PRO_5045961922" evidence="2">
    <location>
        <begin position="23"/>
        <end position="95"/>
    </location>
</feature>
<evidence type="ECO:0000256" key="2">
    <source>
        <dbReference type="SAM" id="SignalP"/>
    </source>
</evidence>
<name>A0ABU5PR03_9BACL</name>
<dbReference type="RefSeq" id="WP_260071544.1">
    <property type="nucleotide sequence ID" value="NZ_CBCSKM010000004.1"/>
</dbReference>
<feature type="region of interest" description="Disordered" evidence="1">
    <location>
        <begin position="28"/>
        <end position="72"/>
    </location>
</feature>
<feature type="compositionally biased region" description="Polar residues" evidence="1">
    <location>
        <begin position="28"/>
        <end position="48"/>
    </location>
</feature>
<keyword evidence="2" id="KW-0732">Signal</keyword>
<feature type="signal peptide" evidence="2">
    <location>
        <begin position="1"/>
        <end position="22"/>
    </location>
</feature>
<comment type="caution">
    <text evidence="3">The sequence shown here is derived from an EMBL/GenBank/DDBJ whole genome shotgun (WGS) entry which is preliminary data.</text>
</comment>
<dbReference type="Proteomes" id="UP001292216">
    <property type="component" value="Unassembled WGS sequence"/>
</dbReference>
<evidence type="ECO:0000313" key="4">
    <source>
        <dbReference type="Proteomes" id="UP001292216"/>
    </source>
</evidence>
<keyword evidence="4" id="KW-1185">Reference proteome</keyword>
<accession>A0ABU5PR03</accession>
<protein>
    <submittedName>
        <fullName evidence="3">Uncharacterized protein</fullName>
    </submittedName>
</protein>
<sequence>MNPNKTLVLLMAALAAVLMLSACGNKSLSGAPQEQNTTTNTSGVSDQTSANSESGNNAAASDQETGTNDNAADTTAARTLVYEGAGWAVFRACSV</sequence>
<evidence type="ECO:0000256" key="1">
    <source>
        <dbReference type="SAM" id="MobiDB-lite"/>
    </source>
</evidence>
<gene>
    <name evidence="3" type="ORF">U9M73_20900</name>
</gene>